<dbReference type="Pfam" id="PF00990">
    <property type="entry name" value="GGDEF"/>
    <property type="match status" value="1"/>
</dbReference>
<feature type="transmembrane region" description="Helical" evidence="1">
    <location>
        <begin position="229"/>
        <end position="246"/>
    </location>
</feature>
<keyword evidence="5" id="KW-1185">Reference proteome</keyword>
<evidence type="ECO:0000256" key="1">
    <source>
        <dbReference type="SAM" id="Phobius"/>
    </source>
</evidence>
<evidence type="ECO:0000313" key="4">
    <source>
        <dbReference type="EMBL" id="BBZ75411.1"/>
    </source>
</evidence>
<dbReference type="CDD" id="cd01948">
    <property type="entry name" value="EAL"/>
    <property type="match status" value="1"/>
</dbReference>
<feature type="transmembrane region" description="Helical" evidence="1">
    <location>
        <begin position="258"/>
        <end position="279"/>
    </location>
</feature>
<dbReference type="SMART" id="SM00052">
    <property type="entry name" value="EAL"/>
    <property type="match status" value="1"/>
</dbReference>
<proteinExistence type="predicted"/>
<dbReference type="Proteomes" id="UP000467249">
    <property type="component" value="Chromosome"/>
</dbReference>
<feature type="domain" description="GGDEF" evidence="3">
    <location>
        <begin position="354"/>
        <end position="487"/>
    </location>
</feature>
<feature type="transmembrane region" description="Helical" evidence="1">
    <location>
        <begin position="197"/>
        <end position="217"/>
    </location>
</feature>
<dbReference type="SUPFAM" id="SSF55073">
    <property type="entry name" value="Nucleotide cyclase"/>
    <property type="match status" value="1"/>
</dbReference>
<dbReference type="InterPro" id="IPR052155">
    <property type="entry name" value="Biofilm_reg_signaling"/>
</dbReference>
<feature type="domain" description="EAL" evidence="2">
    <location>
        <begin position="515"/>
        <end position="768"/>
    </location>
</feature>
<dbReference type="InterPro" id="IPR029787">
    <property type="entry name" value="Nucleotide_cyclase"/>
</dbReference>
<feature type="transmembrane region" description="Helical" evidence="1">
    <location>
        <begin position="7"/>
        <end position="24"/>
    </location>
</feature>
<dbReference type="InterPro" id="IPR001633">
    <property type="entry name" value="EAL_dom"/>
</dbReference>
<dbReference type="PANTHER" id="PTHR44757">
    <property type="entry name" value="DIGUANYLATE CYCLASE DGCP"/>
    <property type="match status" value="1"/>
</dbReference>
<gene>
    <name evidence="4" type="ORF">MANY_07480</name>
</gene>
<protein>
    <submittedName>
        <fullName evidence="4">GGDEF-domain containing protein</fullName>
    </submittedName>
</protein>
<dbReference type="SMART" id="SM00267">
    <property type="entry name" value="GGDEF"/>
    <property type="match status" value="1"/>
</dbReference>
<reference evidence="4 5" key="1">
    <citation type="journal article" date="2019" name="Emerg. Microbes Infect.">
        <title>Comprehensive subspecies identification of 175 nontuberculous mycobacteria species based on 7547 genomic profiles.</title>
        <authorList>
            <person name="Matsumoto Y."/>
            <person name="Kinjo T."/>
            <person name="Motooka D."/>
            <person name="Nabeya D."/>
            <person name="Jung N."/>
            <person name="Uechi K."/>
            <person name="Horii T."/>
            <person name="Iida T."/>
            <person name="Fujita J."/>
            <person name="Nakamura S."/>
        </authorList>
    </citation>
    <scope>NUCLEOTIDE SEQUENCE [LARGE SCALE GENOMIC DNA]</scope>
    <source>
        <strain evidence="4 5">JCM 30275</strain>
    </source>
</reference>
<dbReference type="PANTHER" id="PTHR44757:SF2">
    <property type="entry name" value="BIOFILM ARCHITECTURE MAINTENANCE PROTEIN MBAA"/>
    <property type="match status" value="1"/>
</dbReference>
<feature type="transmembrane region" description="Helical" evidence="1">
    <location>
        <begin position="66"/>
        <end position="89"/>
    </location>
</feature>
<dbReference type="PROSITE" id="PS50883">
    <property type="entry name" value="EAL"/>
    <property type="match status" value="1"/>
</dbReference>
<keyword evidence="1" id="KW-0472">Membrane</keyword>
<accession>A0A6N4W7N6</accession>
<feature type="transmembrane region" description="Helical" evidence="1">
    <location>
        <begin position="129"/>
        <end position="149"/>
    </location>
</feature>
<dbReference type="EMBL" id="AP022620">
    <property type="protein sequence ID" value="BBZ75411.1"/>
    <property type="molecule type" value="Genomic_DNA"/>
</dbReference>
<dbReference type="InterPro" id="IPR035919">
    <property type="entry name" value="EAL_sf"/>
</dbReference>
<dbReference type="AlphaFoldDB" id="A0A6N4W7N6"/>
<keyword evidence="1" id="KW-0812">Transmembrane</keyword>
<evidence type="ECO:0000259" key="2">
    <source>
        <dbReference type="PROSITE" id="PS50883"/>
    </source>
</evidence>
<dbReference type="PROSITE" id="PS50887">
    <property type="entry name" value="GGDEF"/>
    <property type="match status" value="1"/>
</dbReference>
<dbReference type="KEGG" id="many:MANY_07480"/>
<dbReference type="Gene3D" id="3.20.20.450">
    <property type="entry name" value="EAL domain"/>
    <property type="match status" value="1"/>
</dbReference>
<dbReference type="RefSeq" id="WP_163803012.1">
    <property type="nucleotide sequence ID" value="NZ_AP022620.1"/>
</dbReference>
<organism evidence="4 5">
    <name type="scientific">Mycolicibacterium anyangense</name>
    <dbReference type="NCBI Taxonomy" id="1431246"/>
    <lineage>
        <taxon>Bacteria</taxon>
        <taxon>Bacillati</taxon>
        <taxon>Actinomycetota</taxon>
        <taxon>Actinomycetes</taxon>
        <taxon>Mycobacteriales</taxon>
        <taxon>Mycobacteriaceae</taxon>
        <taxon>Mycolicibacterium</taxon>
    </lineage>
</organism>
<dbReference type="Pfam" id="PF00563">
    <property type="entry name" value="EAL"/>
    <property type="match status" value="1"/>
</dbReference>
<dbReference type="NCBIfam" id="TIGR00254">
    <property type="entry name" value="GGDEF"/>
    <property type="match status" value="1"/>
</dbReference>
<dbReference type="Gene3D" id="3.30.70.270">
    <property type="match status" value="1"/>
</dbReference>
<dbReference type="SUPFAM" id="SSF141868">
    <property type="entry name" value="EAL domain-like"/>
    <property type="match status" value="1"/>
</dbReference>
<keyword evidence="1" id="KW-1133">Transmembrane helix</keyword>
<dbReference type="InterPro" id="IPR000160">
    <property type="entry name" value="GGDEF_dom"/>
</dbReference>
<evidence type="ECO:0000313" key="5">
    <source>
        <dbReference type="Proteomes" id="UP000467249"/>
    </source>
</evidence>
<evidence type="ECO:0000259" key="3">
    <source>
        <dbReference type="PROSITE" id="PS50887"/>
    </source>
</evidence>
<feature type="transmembrane region" description="Helical" evidence="1">
    <location>
        <begin position="161"/>
        <end position="185"/>
    </location>
</feature>
<sequence length="778" mass="83661">MPRTRHVAAVGSVFFLAFAVWVLGDWSHGLVRLGVSDVTLLVAAAAATVFAALVARGTRGRLRLGWLWITVGLLGWTVGQAIACYYELVLERTPFPSPADAAYLIFPIGACIGLLLMPTERTGRFRGRVFLDGLIVAGSLFLASWVTVLGPIYTGGGTDRLAFFVSLTYPASDLVTLTLAAVVLVRSDAEHRVALTLVTVGVACIALSDSVWTYLTVLNEYESGDVIDIGWVAGLLLIAVAAAASRQSIGDDPDAAELPGWASVWLPYAPLLLAGIVMGANPPTLLRSGPVETIGALLVIAVLARQFLAVSENRTLLATVAEQALHDPLTGLANRAVFNERLDSAMAVRDRDGTSVGVVTLDLNDFKLVNDHLGHPVGDDLLIGVANRLGHCARDGDTVARLGGDEFSILVCGGVDASYLVAHRVVDAFERPFVLAGHELLVRPSVGLAVADGEEAVLSSEELVRRADTAMYTAKRSRSRNVQSYDPELKLADEAVDAQLLNESAMARDSDGVLAIQLLGDLRHAIANGDLTLVYQPKFELSTERIVGAEALLRWPRPDGHVLTPDDFLPLVRRHAMMGPVTDFVINRALDDALVWQRASFDVPVAVNLFAPSLANLGIPAKIDHALTERGLAPASITVEITEDMFLDHLERTRSVLEELRRNGIRIAIDDFGSGYSALSYLRELPIDEVKLDRAFIEPILADERAAAVVEAVVGLAHVLGLVIVVEGVEDAETAAKVREYGSDIGQGFYFSRPVTAAQLLELLRRQTRASTRSRSTP</sequence>
<feature type="transmembrane region" description="Helical" evidence="1">
    <location>
        <begin position="30"/>
        <end position="54"/>
    </location>
</feature>
<name>A0A6N4W7N6_9MYCO</name>
<feature type="transmembrane region" description="Helical" evidence="1">
    <location>
        <begin position="101"/>
        <end position="117"/>
    </location>
</feature>
<dbReference type="CDD" id="cd01949">
    <property type="entry name" value="GGDEF"/>
    <property type="match status" value="1"/>
</dbReference>
<dbReference type="InterPro" id="IPR043128">
    <property type="entry name" value="Rev_trsase/Diguanyl_cyclase"/>
</dbReference>